<dbReference type="EMBL" id="CACVAR010000365">
    <property type="protein sequence ID" value="CAA6824163.1"/>
    <property type="molecule type" value="Genomic_DNA"/>
</dbReference>
<dbReference type="AlphaFoldDB" id="A0A6S6U5Y1"/>
<accession>A0A6S6U5Y1</accession>
<evidence type="ECO:0000313" key="2">
    <source>
        <dbReference type="EMBL" id="CAA6824163.1"/>
    </source>
</evidence>
<evidence type="ECO:0000256" key="1">
    <source>
        <dbReference type="SAM" id="MobiDB-lite"/>
    </source>
</evidence>
<gene>
    <name evidence="2" type="ORF">HELGO_WM24109</name>
</gene>
<name>A0A6S6U5Y1_9BACT</name>
<protein>
    <submittedName>
        <fullName evidence="2">Uncharacterized protein</fullName>
    </submittedName>
</protein>
<reference evidence="2" key="1">
    <citation type="submission" date="2020-01" db="EMBL/GenBank/DDBJ databases">
        <authorList>
            <person name="Meier V. D."/>
            <person name="Meier V D."/>
        </authorList>
    </citation>
    <scope>NUCLEOTIDE SEQUENCE</scope>
    <source>
        <strain evidence="2">HLG_WM_MAG_03</strain>
    </source>
</reference>
<feature type="region of interest" description="Disordered" evidence="1">
    <location>
        <begin position="1"/>
        <end position="20"/>
    </location>
</feature>
<proteinExistence type="predicted"/>
<organism evidence="2">
    <name type="scientific">uncultured Sulfurovum sp</name>
    <dbReference type="NCBI Taxonomy" id="269237"/>
    <lineage>
        <taxon>Bacteria</taxon>
        <taxon>Pseudomonadati</taxon>
        <taxon>Campylobacterota</taxon>
        <taxon>Epsilonproteobacteria</taxon>
        <taxon>Campylobacterales</taxon>
        <taxon>Sulfurovaceae</taxon>
        <taxon>Sulfurovum</taxon>
        <taxon>environmental samples</taxon>
    </lineage>
</organism>
<sequence length="46" mass="5371">MRGNSIKDRIKEFSSSQKERKTNLPSLIIVKNQSFCYTLSIKSKEH</sequence>